<keyword evidence="3" id="KW-1185">Reference proteome</keyword>
<keyword evidence="1" id="KW-0732">Signal</keyword>
<dbReference type="STRING" id="447.Lboz_2579"/>
<evidence type="ECO:0000256" key="1">
    <source>
        <dbReference type="SAM" id="SignalP"/>
    </source>
</evidence>
<accession>A0A0W0RIV3</accession>
<proteinExistence type="predicted"/>
<dbReference type="AlphaFoldDB" id="A0A0W0RIV3"/>
<sequence length="128" mass="13950">MLRKFGLCLLCFATSLSTSTYSMESHLLQRGVTIEYELPSNDPQIFLNYLFWPVEANCKIDSQDEGDDFLVVALAKKGKVNDIGLSAGESLRITVHPGENLKINADSGAKVEITNLGLHTVKATCTAS</sequence>
<protein>
    <recommendedName>
        <fullName evidence="4">Transmembrane protein</fullName>
    </recommendedName>
</protein>
<comment type="caution">
    <text evidence="2">The sequence shown here is derived from an EMBL/GenBank/DDBJ whole genome shotgun (WGS) entry which is preliminary data.</text>
</comment>
<organism evidence="2 3">
    <name type="scientific">Legionella bozemanae</name>
    <name type="common">Fluoribacter bozemanae</name>
    <dbReference type="NCBI Taxonomy" id="447"/>
    <lineage>
        <taxon>Bacteria</taxon>
        <taxon>Pseudomonadati</taxon>
        <taxon>Pseudomonadota</taxon>
        <taxon>Gammaproteobacteria</taxon>
        <taxon>Legionellales</taxon>
        <taxon>Legionellaceae</taxon>
        <taxon>Legionella</taxon>
    </lineage>
</organism>
<feature type="signal peptide" evidence="1">
    <location>
        <begin position="1"/>
        <end position="22"/>
    </location>
</feature>
<feature type="chain" id="PRO_5006910947" description="Transmembrane protein" evidence="1">
    <location>
        <begin position="23"/>
        <end position="128"/>
    </location>
</feature>
<dbReference type="EMBL" id="LNXU01000032">
    <property type="protein sequence ID" value="KTC71002.1"/>
    <property type="molecule type" value="Genomic_DNA"/>
</dbReference>
<reference evidence="2 3" key="1">
    <citation type="submission" date="2015-11" db="EMBL/GenBank/DDBJ databases">
        <title>Genomic analysis of 38 Legionella species identifies large and diverse effector repertoires.</title>
        <authorList>
            <person name="Burstein D."/>
            <person name="Amaro F."/>
            <person name="Zusman T."/>
            <person name="Lifshitz Z."/>
            <person name="Cohen O."/>
            <person name="Gilbert J.A."/>
            <person name="Pupko T."/>
            <person name="Shuman H.A."/>
            <person name="Segal G."/>
        </authorList>
    </citation>
    <scope>NUCLEOTIDE SEQUENCE [LARGE SCALE GENOMIC DNA]</scope>
    <source>
        <strain evidence="2 3">WIGA</strain>
    </source>
</reference>
<gene>
    <name evidence="2" type="ORF">Lboz_2579</name>
</gene>
<dbReference type="OrthoDB" id="5641564at2"/>
<name>A0A0W0RIV3_LEGBO</name>
<dbReference type="RefSeq" id="WP_058460183.1">
    <property type="nucleotide sequence ID" value="NZ_CAAAIY010000005.1"/>
</dbReference>
<evidence type="ECO:0008006" key="4">
    <source>
        <dbReference type="Google" id="ProtNLM"/>
    </source>
</evidence>
<evidence type="ECO:0000313" key="3">
    <source>
        <dbReference type="Proteomes" id="UP000054695"/>
    </source>
</evidence>
<dbReference type="PATRIC" id="fig|447.4.peg.2738"/>
<dbReference type="Proteomes" id="UP000054695">
    <property type="component" value="Unassembled WGS sequence"/>
</dbReference>
<evidence type="ECO:0000313" key="2">
    <source>
        <dbReference type="EMBL" id="KTC71002.1"/>
    </source>
</evidence>